<evidence type="ECO:0000256" key="2">
    <source>
        <dbReference type="ARBA" id="ARBA00023235"/>
    </source>
</evidence>
<dbReference type="Pfam" id="PF02502">
    <property type="entry name" value="LacAB_rpiB"/>
    <property type="match status" value="1"/>
</dbReference>
<dbReference type="GO" id="GO:0005975">
    <property type="term" value="P:carbohydrate metabolic process"/>
    <property type="evidence" value="ECO:0007669"/>
    <property type="project" value="InterPro"/>
</dbReference>
<gene>
    <name evidence="3" type="primary">lacA</name>
    <name evidence="3" type="ordered locus">RMA_0411</name>
</gene>
<evidence type="ECO:0000313" key="3">
    <source>
        <dbReference type="EMBL" id="ABV84651.1"/>
    </source>
</evidence>
<proteinExistence type="inferred from homology"/>
<dbReference type="InterPro" id="IPR004785">
    <property type="entry name" value="RpiB"/>
</dbReference>
<sequence length="149" mass="16452">MKKLTMKTYNIVIASDHSGYELKSEIINYLEQKSLKIYDCGTNNTQTVDYPDYAKKVVDIIIEKSAPIGILISDTGIGMSIAANRSSEIRAALCNDILTAENAKAHNDANILILGAKTIGQKIVFDIIDKFLTTQFEGGRHSTRLSKIK</sequence>
<organism evidence="3 4">
    <name type="scientific">Rickettsia massiliae (strain Mtu5)</name>
    <dbReference type="NCBI Taxonomy" id="416276"/>
    <lineage>
        <taxon>Bacteria</taxon>
        <taxon>Pseudomonadati</taxon>
        <taxon>Pseudomonadota</taxon>
        <taxon>Alphaproteobacteria</taxon>
        <taxon>Rickettsiales</taxon>
        <taxon>Rickettsiaceae</taxon>
        <taxon>Rickettsieae</taxon>
        <taxon>Rickettsia</taxon>
        <taxon>spotted fever group</taxon>
    </lineage>
</organism>
<dbReference type="PIRSF" id="PIRSF005384">
    <property type="entry name" value="RpiB_LacA_B"/>
    <property type="match status" value="1"/>
</dbReference>
<name>A8F165_RICM5</name>
<keyword evidence="2 3" id="KW-0413">Isomerase</keyword>
<dbReference type="EMBL" id="CP000683">
    <property type="protein sequence ID" value="ABV84651.1"/>
    <property type="molecule type" value="Genomic_DNA"/>
</dbReference>
<comment type="similarity">
    <text evidence="1">Belongs to the LacAB/RpiB family.</text>
</comment>
<accession>A8F165</accession>
<dbReference type="NCBIfam" id="TIGR00689">
    <property type="entry name" value="rpiB_lacA_lacB"/>
    <property type="match status" value="1"/>
</dbReference>
<dbReference type="GO" id="GO:0016861">
    <property type="term" value="F:intramolecular oxidoreductase activity, interconverting aldoses and ketoses"/>
    <property type="evidence" value="ECO:0007669"/>
    <property type="project" value="UniProtKB-ARBA"/>
</dbReference>
<dbReference type="KEGG" id="rms:RMA_0411"/>
<dbReference type="HOGENOM" id="CLU_091396_4_1_5"/>
<dbReference type="PANTHER" id="PTHR30345:SF0">
    <property type="entry name" value="DNA DAMAGE-REPAIR_TOLERATION PROTEIN DRT102"/>
    <property type="match status" value="1"/>
</dbReference>
<dbReference type="AlphaFoldDB" id="A8F165"/>
<dbReference type="Gene3D" id="3.40.1400.10">
    <property type="entry name" value="Sugar-phosphate isomerase, RpiB/LacA/LacB"/>
    <property type="match status" value="1"/>
</dbReference>
<dbReference type="SUPFAM" id="SSF89623">
    <property type="entry name" value="Ribose/Galactose isomerase RpiB/AlsB"/>
    <property type="match status" value="1"/>
</dbReference>
<dbReference type="Proteomes" id="UP000001311">
    <property type="component" value="Chromosome"/>
</dbReference>
<dbReference type="PANTHER" id="PTHR30345">
    <property type="entry name" value="RIBOSE-5-PHOSPHATE ISOMERASE B"/>
    <property type="match status" value="1"/>
</dbReference>
<keyword evidence="4" id="KW-1185">Reference proteome</keyword>
<evidence type="ECO:0000256" key="1">
    <source>
        <dbReference type="ARBA" id="ARBA00008754"/>
    </source>
</evidence>
<reference evidence="3 4" key="1">
    <citation type="journal article" date="2007" name="Genome Res.">
        <title>Lateral gene transfer between obligate intracellular bacteria: evidence from the Rickettsia massiliae genome.</title>
        <authorList>
            <person name="Blanc G."/>
            <person name="Ogata H."/>
            <person name="Robert C."/>
            <person name="Audic S."/>
            <person name="Claverie J.-M."/>
            <person name="Raoult D."/>
        </authorList>
    </citation>
    <scope>NUCLEOTIDE SEQUENCE [LARGE SCALE GENOMIC DNA]</scope>
    <source>
        <strain evidence="4">Mtu5</strain>
    </source>
</reference>
<dbReference type="NCBIfam" id="TIGR01120">
    <property type="entry name" value="rpiB"/>
    <property type="match status" value="1"/>
</dbReference>
<dbReference type="InterPro" id="IPR036569">
    <property type="entry name" value="RpiB_LacA_LacB_sf"/>
</dbReference>
<dbReference type="InterPro" id="IPR003500">
    <property type="entry name" value="RpiB_LacA_LacB"/>
</dbReference>
<protein>
    <submittedName>
        <fullName evidence="3">Ribose-5-phosphate isomerase</fullName>
    </submittedName>
</protein>
<dbReference type="NCBIfam" id="NF004051">
    <property type="entry name" value="PRK05571.1"/>
    <property type="match status" value="1"/>
</dbReference>
<evidence type="ECO:0000313" key="4">
    <source>
        <dbReference type="Proteomes" id="UP000001311"/>
    </source>
</evidence>